<reference evidence="1" key="1">
    <citation type="submission" date="2016-10" db="EMBL/GenBank/DDBJ databases">
        <title>Sequence of Gallionella enrichment culture.</title>
        <authorList>
            <person name="Poehlein A."/>
            <person name="Muehling M."/>
            <person name="Daniel R."/>
        </authorList>
    </citation>
    <scope>NUCLEOTIDE SEQUENCE</scope>
</reference>
<evidence type="ECO:0000313" key="1">
    <source>
        <dbReference type="EMBL" id="OIQ90883.1"/>
    </source>
</evidence>
<comment type="caution">
    <text evidence="1">The sequence shown here is derived from an EMBL/GenBank/DDBJ whole genome shotgun (WGS) entry which is preliminary data.</text>
</comment>
<dbReference type="SUPFAM" id="SSF53756">
    <property type="entry name" value="UDP-Glycosyltransferase/glycogen phosphorylase"/>
    <property type="match status" value="1"/>
</dbReference>
<protein>
    <recommendedName>
        <fullName evidence="2">Glycosyltransferase family 9 (Heptosyltransferase)</fullName>
    </recommendedName>
</protein>
<gene>
    <name evidence="1" type="ORF">GALL_272200</name>
</gene>
<sequence length="309" mass="34344">MTFGEDAGTSRLVVLFGGVGDQILWLSLLPEFRKRCGGPVVVMANQGGSRQIADFFQGQAYDWLECFQQPPSLQMPATTSHFQPLRVIRASHIFFDERERYQLIGRFGIGIADLLRLILDIPADAPMTRPRVPDQARQAAAERMRDWDLPVGRTVLLSPWAHSWRCALPEQWWIDAVRALTRQGYKVVTNVANRGRSIDMKGADQLGCIPGTQAVDLPLSDMIPFAELCGHFIGMRSGLCDLLARAAAKKLVIYPYGEGIGHYLTGLPFDIACRFWSVAKAFDSPDVREEQVNSAAPFDPALLDAWLAA</sequence>
<organism evidence="1">
    <name type="scientific">mine drainage metagenome</name>
    <dbReference type="NCBI Taxonomy" id="410659"/>
    <lineage>
        <taxon>unclassified sequences</taxon>
        <taxon>metagenomes</taxon>
        <taxon>ecological metagenomes</taxon>
    </lineage>
</organism>
<accession>A0A1J5RN05</accession>
<proteinExistence type="predicted"/>
<dbReference type="AlphaFoldDB" id="A0A1J5RN05"/>
<dbReference type="EMBL" id="MLJW01000277">
    <property type="protein sequence ID" value="OIQ90883.1"/>
    <property type="molecule type" value="Genomic_DNA"/>
</dbReference>
<name>A0A1J5RN05_9ZZZZ</name>
<evidence type="ECO:0008006" key="2">
    <source>
        <dbReference type="Google" id="ProtNLM"/>
    </source>
</evidence>